<organism evidence="6 7">
    <name type="scientific">Russula ochroleuca</name>
    <dbReference type="NCBI Taxonomy" id="152965"/>
    <lineage>
        <taxon>Eukaryota</taxon>
        <taxon>Fungi</taxon>
        <taxon>Dikarya</taxon>
        <taxon>Basidiomycota</taxon>
        <taxon>Agaricomycotina</taxon>
        <taxon>Agaricomycetes</taxon>
        <taxon>Russulales</taxon>
        <taxon>Russulaceae</taxon>
        <taxon>Russula</taxon>
    </lineage>
</organism>
<feature type="transmembrane region" description="Helical" evidence="4">
    <location>
        <begin position="41"/>
        <end position="58"/>
    </location>
</feature>
<dbReference type="Gene3D" id="1.20.1110.10">
    <property type="entry name" value="Calcium-transporting ATPase, transmembrane domain"/>
    <property type="match status" value="1"/>
</dbReference>
<sequence>MNTFAMLVLTTYPASDSEALLDRKPDKKTDPLFTFNMIKQIIGQWMYSIIIILIFHFLGLKILGLDHFHSSTEQKHQNAVVQMFVFNVFVFAQGVLKNWWFIAIASIEVFAQILICLVGGAAFQVTRMGGKEWAISLVLGLIALPLGALIRLIPNEPCECVFVMLRLLPKSEVQPTMLPDTKPGFAFAMDHMCDNLGTFSKLYSGRMCSSLFCSQEPFSDHWS</sequence>
<keyword evidence="4" id="KW-0472">Membrane</keyword>
<dbReference type="GO" id="GO:0012505">
    <property type="term" value="C:endomembrane system"/>
    <property type="evidence" value="ECO:0007669"/>
    <property type="project" value="UniProtKB-SubCell"/>
</dbReference>
<evidence type="ECO:0000256" key="4">
    <source>
        <dbReference type="SAM" id="Phobius"/>
    </source>
</evidence>
<feature type="transmembrane region" description="Helical" evidence="4">
    <location>
        <begin position="102"/>
        <end position="123"/>
    </location>
</feature>
<evidence type="ECO:0000259" key="5">
    <source>
        <dbReference type="Pfam" id="PF00689"/>
    </source>
</evidence>
<dbReference type="SUPFAM" id="SSF81665">
    <property type="entry name" value="Calcium ATPase, transmembrane domain M"/>
    <property type="match status" value="1"/>
</dbReference>
<keyword evidence="2" id="KW-0479">Metal-binding</keyword>
<evidence type="ECO:0000256" key="3">
    <source>
        <dbReference type="ARBA" id="ARBA00022842"/>
    </source>
</evidence>
<evidence type="ECO:0000313" key="6">
    <source>
        <dbReference type="EMBL" id="KAF8465885.1"/>
    </source>
</evidence>
<evidence type="ECO:0000313" key="7">
    <source>
        <dbReference type="Proteomes" id="UP000759537"/>
    </source>
</evidence>
<keyword evidence="4" id="KW-1133">Transmembrane helix</keyword>
<dbReference type="GO" id="GO:0005388">
    <property type="term" value="F:P-type calcium transporter activity"/>
    <property type="evidence" value="ECO:0007669"/>
    <property type="project" value="TreeGrafter"/>
</dbReference>
<gene>
    <name evidence="6" type="ORF">DFH94DRAFT_821568</name>
</gene>
<dbReference type="Pfam" id="PF00689">
    <property type="entry name" value="Cation_ATPase_C"/>
    <property type="match status" value="1"/>
</dbReference>
<accession>A0A9P5MNR6</accession>
<proteinExistence type="predicted"/>
<dbReference type="AlphaFoldDB" id="A0A9P5MNR6"/>
<evidence type="ECO:0000256" key="1">
    <source>
        <dbReference type="ARBA" id="ARBA00004127"/>
    </source>
</evidence>
<dbReference type="PANTHER" id="PTHR24093">
    <property type="entry name" value="CATION TRANSPORTING ATPASE"/>
    <property type="match status" value="1"/>
</dbReference>
<keyword evidence="3" id="KW-0460">Magnesium</keyword>
<keyword evidence="4" id="KW-0812">Transmembrane</keyword>
<dbReference type="InterPro" id="IPR006068">
    <property type="entry name" value="ATPase_P-typ_cation-transptr_C"/>
</dbReference>
<dbReference type="EMBL" id="WHVB01000044">
    <property type="protein sequence ID" value="KAF8465885.1"/>
    <property type="molecule type" value="Genomic_DNA"/>
</dbReference>
<dbReference type="GO" id="GO:0046872">
    <property type="term" value="F:metal ion binding"/>
    <property type="evidence" value="ECO:0007669"/>
    <property type="project" value="UniProtKB-KW"/>
</dbReference>
<feature type="transmembrane region" description="Helical" evidence="4">
    <location>
        <begin position="135"/>
        <end position="153"/>
    </location>
</feature>
<feature type="domain" description="Cation-transporting P-type ATPase C-terminal" evidence="5">
    <location>
        <begin position="2"/>
        <end position="153"/>
    </location>
</feature>
<name>A0A9P5MNR6_9AGAM</name>
<protein>
    <recommendedName>
        <fullName evidence="5">Cation-transporting P-type ATPase C-terminal domain-containing protein</fullName>
    </recommendedName>
</protein>
<dbReference type="InterPro" id="IPR023298">
    <property type="entry name" value="ATPase_P-typ_TM_dom_sf"/>
</dbReference>
<reference evidence="6" key="1">
    <citation type="submission" date="2019-10" db="EMBL/GenBank/DDBJ databases">
        <authorList>
            <consortium name="DOE Joint Genome Institute"/>
            <person name="Kuo A."/>
            <person name="Miyauchi S."/>
            <person name="Kiss E."/>
            <person name="Drula E."/>
            <person name="Kohler A."/>
            <person name="Sanchez-Garcia M."/>
            <person name="Andreopoulos B."/>
            <person name="Barry K.W."/>
            <person name="Bonito G."/>
            <person name="Buee M."/>
            <person name="Carver A."/>
            <person name="Chen C."/>
            <person name="Cichocki N."/>
            <person name="Clum A."/>
            <person name="Culley D."/>
            <person name="Crous P.W."/>
            <person name="Fauchery L."/>
            <person name="Girlanda M."/>
            <person name="Hayes R."/>
            <person name="Keri Z."/>
            <person name="LaButti K."/>
            <person name="Lipzen A."/>
            <person name="Lombard V."/>
            <person name="Magnuson J."/>
            <person name="Maillard F."/>
            <person name="Morin E."/>
            <person name="Murat C."/>
            <person name="Nolan M."/>
            <person name="Ohm R."/>
            <person name="Pangilinan J."/>
            <person name="Pereira M."/>
            <person name="Perotto S."/>
            <person name="Peter M."/>
            <person name="Riley R."/>
            <person name="Sitrit Y."/>
            <person name="Stielow B."/>
            <person name="Szollosi G."/>
            <person name="Zifcakova L."/>
            <person name="Stursova M."/>
            <person name="Spatafora J.W."/>
            <person name="Tedersoo L."/>
            <person name="Vaario L.-M."/>
            <person name="Yamada A."/>
            <person name="Yan M."/>
            <person name="Wang P."/>
            <person name="Xu J."/>
            <person name="Bruns T."/>
            <person name="Baldrian P."/>
            <person name="Vilgalys R."/>
            <person name="Henrissat B."/>
            <person name="Grigoriev I.V."/>
            <person name="Hibbett D."/>
            <person name="Nagy L.G."/>
            <person name="Martin F.M."/>
        </authorList>
    </citation>
    <scope>NUCLEOTIDE SEQUENCE</scope>
    <source>
        <strain evidence="6">Prilba</strain>
    </source>
</reference>
<comment type="caution">
    <text evidence="6">The sequence shown here is derived from an EMBL/GenBank/DDBJ whole genome shotgun (WGS) entry which is preliminary data.</text>
</comment>
<reference evidence="6" key="2">
    <citation type="journal article" date="2020" name="Nat. Commun.">
        <title>Large-scale genome sequencing of mycorrhizal fungi provides insights into the early evolution of symbiotic traits.</title>
        <authorList>
            <person name="Miyauchi S."/>
            <person name="Kiss E."/>
            <person name="Kuo A."/>
            <person name="Drula E."/>
            <person name="Kohler A."/>
            <person name="Sanchez-Garcia M."/>
            <person name="Morin E."/>
            <person name="Andreopoulos B."/>
            <person name="Barry K.W."/>
            <person name="Bonito G."/>
            <person name="Buee M."/>
            <person name="Carver A."/>
            <person name="Chen C."/>
            <person name="Cichocki N."/>
            <person name="Clum A."/>
            <person name="Culley D."/>
            <person name="Crous P.W."/>
            <person name="Fauchery L."/>
            <person name="Girlanda M."/>
            <person name="Hayes R.D."/>
            <person name="Keri Z."/>
            <person name="LaButti K."/>
            <person name="Lipzen A."/>
            <person name="Lombard V."/>
            <person name="Magnuson J."/>
            <person name="Maillard F."/>
            <person name="Murat C."/>
            <person name="Nolan M."/>
            <person name="Ohm R.A."/>
            <person name="Pangilinan J."/>
            <person name="Pereira M.F."/>
            <person name="Perotto S."/>
            <person name="Peter M."/>
            <person name="Pfister S."/>
            <person name="Riley R."/>
            <person name="Sitrit Y."/>
            <person name="Stielow J.B."/>
            <person name="Szollosi G."/>
            <person name="Zifcakova L."/>
            <person name="Stursova M."/>
            <person name="Spatafora J.W."/>
            <person name="Tedersoo L."/>
            <person name="Vaario L.M."/>
            <person name="Yamada A."/>
            <person name="Yan M."/>
            <person name="Wang P."/>
            <person name="Xu J."/>
            <person name="Bruns T."/>
            <person name="Baldrian P."/>
            <person name="Vilgalys R."/>
            <person name="Dunand C."/>
            <person name="Henrissat B."/>
            <person name="Grigoriev I.V."/>
            <person name="Hibbett D."/>
            <person name="Nagy L.G."/>
            <person name="Martin F.M."/>
        </authorList>
    </citation>
    <scope>NUCLEOTIDE SEQUENCE</scope>
    <source>
        <strain evidence="6">Prilba</strain>
    </source>
</reference>
<dbReference type="OrthoDB" id="3352408at2759"/>
<evidence type="ECO:0000256" key="2">
    <source>
        <dbReference type="ARBA" id="ARBA00022723"/>
    </source>
</evidence>
<dbReference type="PANTHER" id="PTHR24093:SF369">
    <property type="entry name" value="CALCIUM-TRANSPORTING ATPASE"/>
    <property type="match status" value="1"/>
</dbReference>
<dbReference type="GO" id="GO:0006874">
    <property type="term" value="P:intracellular calcium ion homeostasis"/>
    <property type="evidence" value="ECO:0007669"/>
    <property type="project" value="TreeGrafter"/>
</dbReference>
<dbReference type="Proteomes" id="UP000759537">
    <property type="component" value="Unassembled WGS sequence"/>
</dbReference>
<dbReference type="GO" id="GO:0005886">
    <property type="term" value="C:plasma membrane"/>
    <property type="evidence" value="ECO:0007669"/>
    <property type="project" value="TreeGrafter"/>
</dbReference>
<feature type="transmembrane region" description="Helical" evidence="4">
    <location>
        <begin position="79"/>
        <end position="96"/>
    </location>
</feature>
<comment type="subcellular location">
    <subcellularLocation>
        <location evidence="1">Endomembrane system</location>
        <topology evidence="1">Multi-pass membrane protein</topology>
    </subcellularLocation>
</comment>
<keyword evidence="7" id="KW-1185">Reference proteome</keyword>